<evidence type="ECO:0000313" key="5">
    <source>
        <dbReference type="Proteomes" id="UP000198406"/>
    </source>
</evidence>
<proteinExistence type="inferred from homology"/>
<dbReference type="InterPro" id="IPR011009">
    <property type="entry name" value="Kinase-like_dom_sf"/>
</dbReference>
<dbReference type="CDD" id="cd05121">
    <property type="entry name" value="ABC1_ADCK3-like"/>
    <property type="match status" value="1"/>
</dbReference>
<name>A0A1Z5KN73_FISSO</name>
<dbReference type="EMBL" id="BDSP01000259">
    <property type="protein sequence ID" value="GAX27739.1"/>
    <property type="molecule type" value="Genomic_DNA"/>
</dbReference>
<feature type="signal peptide" evidence="2">
    <location>
        <begin position="1"/>
        <end position="17"/>
    </location>
</feature>
<comment type="similarity">
    <text evidence="1">Belongs to the protein kinase superfamily. ADCK protein kinase family.</text>
</comment>
<dbReference type="InParanoid" id="A0A1Z5KN73"/>
<feature type="chain" id="PRO_5012283647" description="Protein kinase domain-containing protein" evidence="2">
    <location>
        <begin position="18"/>
        <end position="465"/>
    </location>
</feature>
<dbReference type="PANTHER" id="PTHR10566:SF119">
    <property type="entry name" value="OS04G0640500 PROTEIN"/>
    <property type="match status" value="1"/>
</dbReference>
<dbReference type="Proteomes" id="UP000198406">
    <property type="component" value="Unassembled WGS sequence"/>
</dbReference>
<dbReference type="PANTHER" id="PTHR10566">
    <property type="entry name" value="CHAPERONE-ACTIVITY OF BC1 COMPLEX CABC1 -RELATED"/>
    <property type="match status" value="1"/>
</dbReference>
<evidence type="ECO:0000256" key="2">
    <source>
        <dbReference type="SAM" id="SignalP"/>
    </source>
</evidence>
<protein>
    <recommendedName>
        <fullName evidence="3">Protein kinase domain-containing protein</fullName>
    </recommendedName>
</protein>
<dbReference type="InterPro" id="IPR050154">
    <property type="entry name" value="UbiB_kinase"/>
</dbReference>
<dbReference type="Pfam" id="PF03109">
    <property type="entry name" value="ABC1"/>
    <property type="match status" value="1"/>
</dbReference>
<dbReference type="AlphaFoldDB" id="A0A1Z5KN73"/>
<comment type="caution">
    <text evidence="4">The sequence shown here is derived from an EMBL/GenBank/DDBJ whole genome shotgun (WGS) entry which is preliminary data.</text>
</comment>
<organism evidence="4 5">
    <name type="scientific">Fistulifera solaris</name>
    <name type="common">Oleaginous diatom</name>
    <dbReference type="NCBI Taxonomy" id="1519565"/>
    <lineage>
        <taxon>Eukaryota</taxon>
        <taxon>Sar</taxon>
        <taxon>Stramenopiles</taxon>
        <taxon>Ochrophyta</taxon>
        <taxon>Bacillariophyta</taxon>
        <taxon>Bacillariophyceae</taxon>
        <taxon>Bacillariophycidae</taxon>
        <taxon>Naviculales</taxon>
        <taxon>Naviculaceae</taxon>
        <taxon>Fistulifera</taxon>
    </lineage>
</organism>
<dbReference type="GO" id="GO:0005524">
    <property type="term" value="F:ATP binding"/>
    <property type="evidence" value="ECO:0007669"/>
    <property type="project" value="InterPro"/>
</dbReference>
<feature type="domain" description="Protein kinase" evidence="3">
    <location>
        <begin position="164"/>
        <end position="465"/>
    </location>
</feature>
<dbReference type="InterPro" id="IPR000719">
    <property type="entry name" value="Prot_kinase_dom"/>
</dbReference>
<keyword evidence="5" id="KW-1185">Reference proteome</keyword>
<gene>
    <name evidence="4" type="ORF">FisN_13Hh162</name>
</gene>
<reference evidence="4 5" key="1">
    <citation type="journal article" date="2015" name="Plant Cell">
        <title>Oil accumulation by the oleaginous diatom Fistulifera solaris as revealed by the genome and transcriptome.</title>
        <authorList>
            <person name="Tanaka T."/>
            <person name="Maeda Y."/>
            <person name="Veluchamy A."/>
            <person name="Tanaka M."/>
            <person name="Abida H."/>
            <person name="Marechal E."/>
            <person name="Bowler C."/>
            <person name="Muto M."/>
            <person name="Sunaga Y."/>
            <person name="Tanaka M."/>
            <person name="Yoshino T."/>
            <person name="Taniguchi T."/>
            <person name="Fukuda Y."/>
            <person name="Nemoto M."/>
            <person name="Matsumoto M."/>
            <person name="Wong P.S."/>
            <person name="Aburatani S."/>
            <person name="Fujibuchi W."/>
        </authorList>
    </citation>
    <scope>NUCLEOTIDE SEQUENCE [LARGE SCALE GENOMIC DNA]</scope>
    <source>
        <strain evidence="4 5">JPCC DA0580</strain>
    </source>
</reference>
<dbReference type="PROSITE" id="PS50011">
    <property type="entry name" value="PROTEIN_KINASE_DOM"/>
    <property type="match status" value="1"/>
</dbReference>
<dbReference type="GO" id="GO:0004672">
    <property type="term" value="F:protein kinase activity"/>
    <property type="evidence" value="ECO:0007669"/>
    <property type="project" value="InterPro"/>
</dbReference>
<dbReference type="InterPro" id="IPR004147">
    <property type="entry name" value="ABC1_dom"/>
</dbReference>
<accession>A0A1Z5KN73</accession>
<evidence type="ECO:0000256" key="1">
    <source>
        <dbReference type="ARBA" id="ARBA00009670"/>
    </source>
</evidence>
<evidence type="ECO:0000259" key="3">
    <source>
        <dbReference type="PROSITE" id="PS50011"/>
    </source>
</evidence>
<dbReference type="OrthoDB" id="427480at2759"/>
<evidence type="ECO:0000313" key="4">
    <source>
        <dbReference type="EMBL" id="GAX27739.1"/>
    </source>
</evidence>
<keyword evidence="2" id="KW-0732">Signal</keyword>
<sequence>MKWANSMLTASFAQSLAFLPFPLSSTTLSREKVSTSSQLPDSAAFDRSKQVLEVLAEDILRPFLVSTIAHGIPSSWEHFWTVETFNRTNAQHLVHALERLGPTYVKFGQALSTRQDIVPQPLADALEKLQDDMAPFDNDEARDILREELGQTLSREQLTAFLSSLSEKPVAAASIGQVYKGYLPDRGDVAVKIQRPYLRSVVEQDTAMLRQIAIWVEAIPGIPASNQDSLIATKLVDAVDEFMARVREELDYQNEAGNMEKFGELYCYRNGTYPDVKVVVPIIHKELCTDSVLVMEWIEGEKLASVGDPTMLDEATRLENLAMVEAGIAATLSQLLGTGLMHADPHTGNLLKVQTDQGLLLGFLDFGMLSTVPENVRDALVCAVAQLVFARDTQAVADLFGELDLIPASVVNDPTERLALAQALDAVFRDILLYPDETAEGTTLVPILRFDKLLAGLSLLAHWKA</sequence>
<dbReference type="SUPFAM" id="SSF56112">
    <property type="entry name" value="Protein kinase-like (PK-like)"/>
    <property type="match status" value="1"/>
</dbReference>